<dbReference type="AlphaFoldDB" id="A0AAJ6BGJ6"/>
<evidence type="ECO:0000313" key="2">
    <source>
        <dbReference type="Proteomes" id="UP001220610"/>
    </source>
</evidence>
<protein>
    <submittedName>
        <fullName evidence="1">Uncharacterized protein</fullName>
    </submittedName>
</protein>
<dbReference type="EMBL" id="CP119311">
    <property type="protein sequence ID" value="WEK34206.1"/>
    <property type="molecule type" value="Genomic_DNA"/>
</dbReference>
<gene>
    <name evidence="1" type="ORF">P0Y53_17095</name>
</gene>
<accession>A0AAJ6BGJ6</accession>
<sequence>MSKENISHSLKKDNRITFIVSEELTRLEATLPVLEKTHLANKWLQENFPLGYIPEDVLEAHRMGKLRITKANPAS</sequence>
<evidence type="ECO:0000313" key="1">
    <source>
        <dbReference type="EMBL" id="WEK34206.1"/>
    </source>
</evidence>
<dbReference type="Proteomes" id="UP001220610">
    <property type="component" value="Chromosome"/>
</dbReference>
<proteinExistence type="predicted"/>
<organism evidence="1 2">
    <name type="scientific">Candidatus Pseudobacter hemicellulosilyticus</name>
    <dbReference type="NCBI Taxonomy" id="3121375"/>
    <lineage>
        <taxon>Bacteria</taxon>
        <taxon>Pseudomonadati</taxon>
        <taxon>Bacteroidota</taxon>
        <taxon>Chitinophagia</taxon>
        <taxon>Chitinophagales</taxon>
        <taxon>Chitinophagaceae</taxon>
        <taxon>Pseudobacter</taxon>
    </lineage>
</organism>
<name>A0AAJ6BGJ6_9BACT</name>
<reference evidence="1" key="1">
    <citation type="submission" date="2023-03" db="EMBL/GenBank/DDBJ databases">
        <title>Andean soil-derived lignocellulolytic bacterial consortium as a source of novel taxa and putative plastic-active enzymes.</title>
        <authorList>
            <person name="Diaz-Garcia L."/>
            <person name="Chuvochina M."/>
            <person name="Feuerriegel G."/>
            <person name="Bunk B."/>
            <person name="Sproer C."/>
            <person name="Streit W.R."/>
            <person name="Rodriguez L.M."/>
            <person name="Overmann J."/>
            <person name="Jimenez D.J."/>
        </authorList>
    </citation>
    <scope>NUCLEOTIDE SEQUENCE</scope>
    <source>
        <strain evidence="1">MAG 7</strain>
    </source>
</reference>